<evidence type="ECO:0000313" key="12">
    <source>
        <dbReference type="Proteomes" id="UP000739565"/>
    </source>
</evidence>
<accession>A0A953NAN9</accession>
<evidence type="ECO:0000256" key="2">
    <source>
        <dbReference type="ARBA" id="ARBA00022475"/>
    </source>
</evidence>
<evidence type="ECO:0000256" key="1">
    <source>
        <dbReference type="ARBA" id="ARBA00004651"/>
    </source>
</evidence>
<dbReference type="SMART" id="SM00382">
    <property type="entry name" value="AAA"/>
    <property type="match status" value="1"/>
</dbReference>
<name>A0A953NAN9_9BURK</name>
<protein>
    <submittedName>
        <fullName evidence="11">Cyclic peptide export ABC transporter</fullName>
    </submittedName>
</protein>
<keyword evidence="2" id="KW-1003">Cell membrane</keyword>
<evidence type="ECO:0000256" key="3">
    <source>
        <dbReference type="ARBA" id="ARBA00022692"/>
    </source>
</evidence>
<organism evidence="11 12">
    <name type="scientific">Zwartia hollandica</name>
    <dbReference type="NCBI Taxonomy" id="324606"/>
    <lineage>
        <taxon>Bacteria</taxon>
        <taxon>Pseudomonadati</taxon>
        <taxon>Pseudomonadota</taxon>
        <taxon>Betaproteobacteria</taxon>
        <taxon>Burkholderiales</taxon>
        <taxon>Alcaligenaceae</taxon>
        <taxon>Zwartia</taxon>
    </lineage>
</organism>
<dbReference type="GO" id="GO:0140359">
    <property type="term" value="F:ABC-type transporter activity"/>
    <property type="evidence" value="ECO:0007669"/>
    <property type="project" value="InterPro"/>
</dbReference>
<feature type="transmembrane region" description="Helical" evidence="8">
    <location>
        <begin position="57"/>
        <end position="76"/>
    </location>
</feature>
<dbReference type="InterPro" id="IPR039421">
    <property type="entry name" value="Type_1_exporter"/>
</dbReference>
<comment type="caution">
    <text evidence="11">The sequence shown here is derived from an EMBL/GenBank/DDBJ whole genome shotgun (WGS) entry which is preliminary data.</text>
</comment>
<dbReference type="Pfam" id="PF00005">
    <property type="entry name" value="ABC_tran"/>
    <property type="match status" value="1"/>
</dbReference>
<feature type="transmembrane region" description="Helical" evidence="8">
    <location>
        <begin position="273"/>
        <end position="297"/>
    </location>
</feature>
<dbReference type="SUPFAM" id="SSF90123">
    <property type="entry name" value="ABC transporter transmembrane region"/>
    <property type="match status" value="1"/>
</dbReference>
<dbReference type="Gene3D" id="1.20.1560.10">
    <property type="entry name" value="ABC transporter type 1, transmembrane domain"/>
    <property type="match status" value="1"/>
</dbReference>
<reference evidence="11" key="1">
    <citation type="submission" date="2021-07" db="EMBL/GenBank/DDBJ databases">
        <title>New genus and species of the family Alcaligenaceae.</title>
        <authorList>
            <person name="Hahn M.W."/>
        </authorList>
    </citation>
    <scope>NUCLEOTIDE SEQUENCE</scope>
    <source>
        <strain evidence="11">LF4-65</strain>
    </source>
</reference>
<dbReference type="GO" id="GO:0015833">
    <property type="term" value="P:peptide transport"/>
    <property type="evidence" value="ECO:0007669"/>
    <property type="project" value="InterPro"/>
</dbReference>
<dbReference type="InterPro" id="IPR027417">
    <property type="entry name" value="P-loop_NTPase"/>
</dbReference>
<feature type="transmembrane region" description="Helical" evidence="8">
    <location>
        <begin position="21"/>
        <end position="45"/>
    </location>
</feature>
<evidence type="ECO:0000256" key="5">
    <source>
        <dbReference type="ARBA" id="ARBA00022840"/>
    </source>
</evidence>
<dbReference type="GO" id="GO:0016887">
    <property type="term" value="F:ATP hydrolysis activity"/>
    <property type="evidence" value="ECO:0007669"/>
    <property type="project" value="InterPro"/>
</dbReference>
<dbReference type="AlphaFoldDB" id="A0A953NAN9"/>
<dbReference type="RefSeq" id="WP_259661236.1">
    <property type="nucleotide sequence ID" value="NZ_JAHXRI010000007.1"/>
</dbReference>
<dbReference type="SUPFAM" id="SSF52540">
    <property type="entry name" value="P-loop containing nucleoside triphosphate hydrolases"/>
    <property type="match status" value="1"/>
</dbReference>
<dbReference type="InterPro" id="IPR003593">
    <property type="entry name" value="AAA+_ATPase"/>
</dbReference>
<dbReference type="PROSITE" id="PS50929">
    <property type="entry name" value="ABC_TM1F"/>
    <property type="match status" value="1"/>
</dbReference>
<dbReference type="GO" id="GO:0005524">
    <property type="term" value="F:ATP binding"/>
    <property type="evidence" value="ECO:0007669"/>
    <property type="project" value="UniProtKB-KW"/>
</dbReference>
<feature type="transmembrane region" description="Helical" evidence="8">
    <location>
        <begin position="150"/>
        <end position="174"/>
    </location>
</feature>
<proteinExistence type="predicted"/>
<evidence type="ECO:0000256" key="4">
    <source>
        <dbReference type="ARBA" id="ARBA00022741"/>
    </source>
</evidence>
<keyword evidence="5" id="KW-0067">ATP-binding</keyword>
<dbReference type="InterPro" id="IPR036640">
    <property type="entry name" value="ABC1_TM_sf"/>
</dbReference>
<keyword evidence="4" id="KW-0547">Nucleotide-binding</keyword>
<keyword evidence="7 8" id="KW-0472">Membrane</keyword>
<dbReference type="PROSITE" id="PS50893">
    <property type="entry name" value="ABC_TRANSPORTER_2"/>
    <property type="match status" value="1"/>
</dbReference>
<dbReference type="NCBIfam" id="TIGR01194">
    <property type="entry name" value="cyc_pep_trnsptr"/>
    <property type="match status" value="1"/>
</dbReference>
<dbReference type="Proteomes" id="UP000739565">
    <property type="component" value="Unassembled WGS sequence"/>
</dbReference>
<evidence type="ECO:0000259" key="10">
    <source>
        <dbReference type="PROSITE" id="PS50929"/>
    </source>
</evidence>
<evidence type="ECO:0000256" key="7">
    <source>
        <dbReference type="ARBA" id="ARBA00023136"/>
    </source>
</evidence>
<evidence type="ECO:0000259" key="9">
    <source>
        <dbReference type="PROSITE" id="PS50893"/>
    </source>
</evidence>
<evidence type="ECO:0000256" key="6">
    <source>
        <dbReference type="ARBA" id="ARBA00022989"/>
    </source>
</evidence>
<dbReference type="GO" id="GO:0005886">
    <property type="term" value="C:plasma membrane"/>
    <property type="evidence" value="ECO:0007669"/>
    <property type="project" value="UniProtKB-SubCell"/>
</dbReference>
<evidence type="ECO:0000256" key="8">
    <source>
        <dbReference type="SAM" id="Phobius"/>
    </source>
</evidence>
<dbReference type="EMBL" id="JAHXRI010000007">
    <property type="protein sequence ID" value="MBZ1350828.1"/>
    <property type="molecule type" value="Genomic_DNA"/>
</dbReference>
<keyword evidence="6 8" id="KW-1133">Transmembrane helix</keyword>
<dbReference type="PANTHER" id="PTHR24221">
    <property type="entry name" value="ATP-BINDING CASSETTE SUB-FAMILY B"/>
    <property type="match status" value="1"/>
</dbReference>
<dbReference type="InterPro" id="IPR005898">
    <property type="entry name" value="Cyc_pep_transpt_SyrD/YojI"/>
</dbReference>
<dbReference type="PANTHER" id="PTHR24221:SF653">
    <property type="entry name" value="TRANSPORT ATP-BINDING PROTEIN CYDC"/>
    <property type="match status" value="1"/>
</dbReference>
<feature type="domain" description="ABC transporter" evidence="9">
    <location>
        <begin position="335"/>
        <end position="545"/>
    </location>
</feature>
<keyword evidence="12" id="KW-1185">Reference proteome</keyword>
<keyword evidence="3 8" id="KW-0812">Transmembrane</keyword>
<feature type="domain" description="ABC transmembrane type-1" evidence="10">
    <location>
        <begin position="28"/>
        <end position="299"/>
    </location>
</feature>
<dbReference type="InterPro" id="IPR003439">
    <property type="entry name" value="ABC_transporter-like_ATP-bd"/>
</dbReference>
<gene>
    <name evidence="11" type="ORF">KZZ10_09235</name>
</gene>
<comment type="subcellular location">
    <subcellularLocation>
        <location evidence="1">Cell membrane</location>
        <topology evidence="1">Multi-pass membrane protein</topology>
    </subcellularLocation>
</comment>
<dbReference type="Gene3D" id="3.40.50.300">
    <property type="entry name" value="P-loop containing nucleotide triphosphate hydrolases"/>
    <property type="match status" value="1"/>
</dbReference>
<dbReference type="InterPro" id="IPR011527">
    <property type="entry name" value="ABC1_TM_dom"/>
</dbReference>
<dbReference type="GO" id="GO:1904680">
    <property type="term" value="F:peptide transmembrane transporter activity"/>
    <property type="evidence" value="ECO:0007669"/>
    <property type="project" value="InterPro"/>
</dbReference>
<dbReference type="Pfam" id="PF00664">
    <property type="entry name" value="ABC_membrane"/>
    <property type="match status" value="1"/>
</dbReference>
<feature type="transmembrane region" description="Helical" evidence="8">
    <location>
        <begin position="245"/>
        <end position="266"/>
    </location>
</feature>
<dbReference type="GO" id="GO:0034040">
    <property type="term" value="F:ATPase-coupled lipid transmembrane transporter activity"/>
    <property type="evidence" value="ECO:0007669"/>
    <property type="project" value="TreeGrafter"/>
</dbReference>
<sequence>MRSARQASELIKLVQEYSGLSLGRIIYVAGLAGLCSTALIALVNYSAAQVAAQDTPLWAFALFIPLLISYTVLVRINNKESMTATQILIHRIRMRVMGEVLKTDLLTLQKIGPPHIMTILSRDTLTISQGATMFVPTCQAMSMLVFAVGYLFYLSFAAGLITLVFGCAILVYFAGNFTAMHDKLEDAWMEEGQANSQISDFLTGFKEIKMNSARAFDISSDIINSSRHVADVKARTFIYLSNGFASIQVMIYAFVGVAIFVIPVISSEFYKSVVAVSTTVLFIAGSLTGIISSLPLLSQANTAAEEVNRFMAQLEAIKKEIPAADDFVDQVVERISVENVSYRFESKPGATPFVLGPISCDFEAGKVYFVRGGNGSGKTSFIRILTGLIAPDSGRILLNGVEVNSAQSQAYRDLFSTIFSDFHLFKKLYGMYDTPDEEVDKWLKKLELPERVTFQSRSFSDLNLSTGQKKRIALIVSILEKRPIIILDEWASDQDPEFRKFFYEKIIPELRAMNKIVIAITHDDHYFHEADHLLFIQNGKLRAFD</sequence>
<evidence type="ECO:0000313" key="11">
    <source>
        <dbReference type="EMBL" id="MBZ1350828.1"/>
    </source>
</evidence>